<feature type="transmembrane region" description="Helical" evidence="6">
    <location>
        <begin position="295"/>
        <end position="314"/>
    </location>
</feature>
<protein>
    <submittedName>
        <fullName evidence="8">Related to multidrug resistant protein</fullName>
    </submittedName>
</protein>
<dbReference type="FunFam" id="1.20.1250.20:FF:000082">
    <property type="entry name" value="MFS multidrug transporter, putative"/>
    <property type="match status" value="1"/>
</dbReference>
<keyword evidence="2 6" id="KW-0812">Transmembrane</keyword>
<feature type="transmembrane region" description="Helical" evidence="6">
    <location>
        <begin position="537"/>
        <end position="558"/>
    </location>
</feature>
<evidence type="ECO:0000256" key="4">
    <source>
        <dbReference type="ARBA" id="ARBA00023136"/>
    </source>
</evidence>
<dbReference type="PANTHER" id="PTHR23502">
    <property type="entry name" value="MAJOR FACILITATOR SUPERFAMILY"/>
    <property type="match status" value="1"/>
</dbReference>
<feature type="transmembrane region" description="Helical" evidence="6">
    <location>
        <begin position="475"/>
        <end position="496"/>
    </location>
</feature>
<dbReference type="PROSITE" id="PS50850">
    <property type="entry name" value="MFS"/>
    <property type="match status" value="1"/>
</dbReference>
<feature type="transmembrane region" description="Helical" evidence="6">
    <location>
        <begin position="175"/>
        <end position="192"/>
    </location>
</feature>
<dbReference type="AlphaFoldDB" id="A0AAJ5C8G5"/>
<dbReference type="SUPFAM" id="SSF103473">
    <property type="entry name" value="MFS general substrate transporter"/>
    <property type="match status" value="1"/>
</dbReference>
<name>A0AAJ5C8G5_9BASI</name>
<dbReference type="Gene3D" id="1.20.1250.20">
    <property type="entry name" value="MFS general substrate transporter like domains"/>
    <property type="match status" value="1"/>
</dbReference>
<feature type="transmembrane region" description="Helical" evidence="6">
    <location>
        <begin position="442"/>
        <end position="463"/>
    </location>
</feature>
<comment type="caution">
    <text evidence="8">The sequence shown here is derived from an EMBL/GenBank/DDBJ whole genome shotgun (WGS) entry which is preliminary data.</text>
</comment>
<evidence type="ECO:0000313" key="9">
    <source>
        <dbReference type="Proteomes" id="UP001294444"/>
    </source>
</evidence>
<keyword evidence="9" id="KW-1185">Reference proteome</keyword>
<dbReference type="InterPro" id="IPR020846">
    <property type="entry name" value="MFS_dom"/>
</dbReference>
<dbReference type="InterPro" id="IPR011701">
    <property type="entry name" value="MFS"/>
</dbReference>
<feature type="transmembrane region" description="Helical" evidence="6">
    <location>
        <begin position="370"/>
        <end position="395"/>
    </location>
</feature>
<comment type="subcellular location">
    <subcellularLocation>
        <location evidence="1">Membrane</location>
        <topology evidence="1">Multi-pass membrane protein</topology>
    </subcellularLocation>
</comment>
<feature type="compositionally biased region" description="Low complexity" evidence="5">
    <location>
        <begin position="25"/>
        <end position="36"/>
    </location>
</feature>
<feature type="domain" description="Major facilitator superfamily (MFS) profile" evidence="7">
    <location>
        <begin position="133"/>
        <end position="564"/>
    </location>
</feature>
<dbReference type="PANTHER" id="PTHR23502:SF134">
    <property type="entry name" value="MAJOR FACILITATOR SUPERFAMILY (MFS) PROFILE DOMAIN-CONTAINING PROTEIN-RELATED"/>
    <property type="match status" value="1"/>
</dbReference>
<evidence type="ECO:0000259" key="7">
    <source>
        <dbReference type="PROSITE" id="PS50850"/>
    </source>
</evidence>
<dbReference type="CDD" id="cd17323">
    <property type="entry name" value="MFS_Tpo1_MDR_like"/>
    <property type="match status" value="1"/>
</dbReference>
<dbReference type="EMBL" id="OAPG01000019">
    <property type="protein sequence ID" value="SNX87479.1"/>
    <property type="molecule type" value="Genomic_DNA"/>
</dbReference>
<gene>
    <name evidence="8" type="ORF">MEPE_06189</name>
</gene>
<keyword evidence="3 6" id="KW-1133">Transmembrane helix</keyword>
<feature type="transmembrane region" description="Helical" evidence="6">
    <location>
        <begin position="503"/>
        <end position="525"/>
    </location>
</feature>
<reference evidence="8" key="1">
    <citation type="submission" date="2023-10" db="EMBL/GenBank/DDBJ databases">
        <authorList>
            <person name="Guldener U."/>
        </authorList>
    </citation>
    <scope>NUCLEOTIDE SEQUENCE</scope>
    <source>
        <strain evidence="8">Mp4</strain>
    </source>
</reference>
<keyword evidence="4 6" id="KW-0472">Membrane</keyword>
<feature type="region of interest" description="Disordered" evidence="5">
    <location>
        <begin position="24"/>
        <end position="49"/>
    </location>
</feature>
<evidence type="ECO:0000256" key="5">
    <source>
        <dbReference type="SAM" id="MobiDB-lite"/>
    </source>
</evidence>
<feature type="transmembrane region" description="Helical" evidence="6">
    <location>
        <begin position="135"/>
        <end position="155"/>
    </location>
</feature>
<evidence type="ECO:0000256" key="3">
    <source>
        <dbReference type="ARBA" id="ARBA00022989"/>
    </source>
</evidence>
<feature type="transmembrane region" description="Helical" evidence="6">
    <location>
        <begin position="229"/>
        <end position="251"/>
    </location>
</feature>
<evidence type="ECO:0000256" key="2">
    <source>
        <dbReference type="ARBA" id="ARBA00022692"/>
    </source>
</evidence>
<organism evidence="8 9">
    <name type="scientific">Melanopsichium pennsylvanicum</name>
    <dbReference type="NCBI Taxonomy" id="63383"/>
    <lineage>
        <taxon>Eukaryota</taxon>
        <taxon>Fungi</taxon>
        <taxon>Dikarya</taxon>
        <taxon>Basidiomycota</taxon>
        <taxon>Ustilaginomycotina</taxon>
        <taxon>Ustilaginomycetes</taxon>
        <taxon>Ustilaginales</taxon>
        <taxon>Ustilaginaceae</taxon>
        <taxon>Melanopsichium</taxon>
    </lineage>
</organism>
<feature type="transmembrane region" description="Helical" evidence="6">
    <location>
        <begin position="204"/>
        <end position="223"/>
    </location>
</feature>
<accession>A0AAJ5C8G5</accession>
<dbReference type="Pfam" id="PF07690">
    <property type="entry name" value="MFS_1"/>
    <property type="match status" value="1"/>
</dbReference>
<dbReference type="GO" id="GO:0005886">
    <property type="term" value="C:plasma membrane"/>
    <property type="evidence" value="ECO:0007669"/>
    <property type="project" value="TreeGrafter"/>
</dbReference>
<feature type="transmembrane region" description="Helical" evidence="6">
    <location>
        <begin position="263"/>
        <end position="283"/>
    </location>
</feature>
<dbReference type="InterPro" id="IPR036259">
    <property type="entry name" value="MFS_trans_sf"/>
</dbReference>
<feature type="compositionally biased region" description="Polar residues" evidence="5">
    <location>
        <begin position="37"/>
        <end position="46"/>
    </location>
</feature>
<evidence type="ECO:0000313" key="8">
    <source>
        <dbReference type="EMBL" id="SNX87479.1"/>
    </source>
</evidence>
<proteinExistence type="predicted"/>
<feature type="transmembrane region" description="Helical" evidence="6">
    <location>
        <begin position="407"/>
        <end position="430"/>
    </location>
</feature>
<dbReference type="GO" id="GO:0022857">
    <property type="term" value="F:transmembrane transporter activity"/>
    <property type="evidence" value="ECO:0007669"/>
    <property type="project" value="InterPro"/>
</dbReference>
<dbReference type="Proteomes" id="UP001294444">
    <property type="component" value="Unassembled WGS sequence"/>
</dbReference>
<evidence type="ECO:0000256" key="6">
    <source>
        <dbReference type="SAM" id="Phobius"/>
    </source>
</evidence>
<evidence type="ECO:0000256" key="1">
    <source>
        <dbReference type="ARBA" id="ARBA00004141"/>
    </source>
</evidence>
<sequence length="586" mass="64721">MTQSVQTTLTGSAHPSYANMINEASSSRTRSDSFSSQHNSPISHSTIIDDPSHQHEFAMTCSKSQPCHTIPAHLSPAKFEHITPAPTPSAEPDLEKVPQADPATLASEAADNVIWVDFPPDDPENPFNFTKTRKWCITLLGVLFTAEVAATASAYVPGIASMERELNITNHELSLLGIAIYPLGFSLPPLILAPLSEVFGRNPIYLVCHLCYTVLFVGLGFAHNVSTVIILRFLQGMFGSTGSTMVGGSISDIWSSKERGQPMALFATGAIFGTGFGPVWAGWVENKRSLGWRWIQYIQAVYTGFFLILLLLFLRETRGSIILTRRAAKLRNTTGDQRYKARAELERASVSVLIKNSLTRPLVFLIKEPIVTFFSLWIAFIWGFMYMLLSSIGLITAQHSFNPGQNGLIFLAIAAAGVMGNIMNLIQEYLYRKNLPTRGPEARLYLACVGAFFFPVGCFIYAWTSFPHTSIAGPVVGVFVLMTAIYHVYLACFSYLADCYLTYASSALAAQSFARNIFAFMFPLFVEKLYHSLGYQWASTLSAMLGGVLGVVPFVLFFHGKQIRAKSKISQALQKQFQVQQAKENK</sequence>